<sequence length="1261" mass="141601">MEKLPRRIRPLTAHELSTTSSHIIGIKATDVRGGSLPALNDIERRPEAVKVFVRVRPEPTACTEIQSFNETILRIQTSAQSHLECSFDRIFPPLSTQEDIYASVQHLVADVVQGFNATIFAYGQTGTGKTHTILGMTECPTLSSRISTPEQEESFKIQPSWGIIPRILYELVQQEDALLITCAYLQIYNDKIYDLLADRKRQKPLVLREAEEDISVQGLLHTPIATMKDVYLFLKRGKLHRVVRETEMNTQSSRSHAILQVMLKSSTGLRKGKLNLVDLAGSEKWNKQIIKPGVEIDEMKSINTSLSALGNCIAALTQAGRKHIPYRDSTLTRLLKDSLGGSTRTILIATINGRASDETIRTIQFADRTRAVMQCVVLNQAPILSPRQMQLGLTAARAHIAKLKQKILELANEKERTGGIKSKLLEFEEAIQVKERAIGALQAQNEAYQERVKDSQLQIQKLQETIQSLSTPEKNKQTMQHDYIDTKTSYTLITPLDPTPAAPVKSSILYKSMYAKPTLSSEKLQPKLQPMPSKLIYHPSPSSSNEELNVCTDHKLKNCVLCALRNKLSISNQVELGPLPPRQNLQALNPVVPGKSLSSEISGVCSVHQLHRCVLCNNSRTKVAIPSTLSNNQMESATTICTPHRLTNCVLCFSQSRLELSETSTLIKNHILDENGFDYYCYDLVKSDLLCLMIMTRRTERNQIVVRNQVCGLIECMQSGCQKCNLNHFLQNRDLKPLESHPAEVLDFSLKFFGRGGMAQAVAEKGASFHGVLHKMTATEMANLDQMESSYLRIPAKTRLYNGTIIDATVYTLDPSKKSPMTMEDKPPSERYIEIMVIGCQHYGVAQSHIDYLKSVPFVPRKKPSEFLSSPIPPNAPNFTKEQLKVGNGLDGNPLYVSINGKVQEYIGDKDIFLYKIFLRMAGGPIEPFVSKMLQDPKYGCPNMLEEFTQEHCACIEDFTLQGFSANMTSVVIMTFHNLRLSSFHFSIIIMNDVWYFAIGSMMNPISLQNRGLNPIKSLPAEVLDYRLGFFGLGGMAEAIPSIGSSFHGVLHKMSFEDMKNLDEMESQYIRVPAKARLYNGECIEATVYCQDLVKVPMDEVNNPPNERYIEIMILGCEYYGVSKSHINYLKSVPFIPRRKPIDFVQFQIPPNTPTFNAEQLKTGTGINGNPLLLSLNGKVFEYIGDTSFFLYKHYLRMAGGPIETHLSRMIQDAKYGCPNTLENFTREHCAYLEDFTMQAFPDKFKVVGIIPQAYSVSSQL</sequence>
<dbReference type="GO" id="GO:0005524">
    <property type="term" value="F:ATP binding"/>
    <property type="evidence" value="ECO:0007669"/>
    <property type="project" value="UniProtKB-UniRule"/>
</dbReference>
<dbReference type="GO" id="GO:0007018">
    <property type="term" value="P:microtubule-based movement"/>
    <property type="evidence" value="ECO:0007669"/>
    <property type="project" value="InterPro"/>
</dbReference>
<feature type="coiled-coil region" evidence="7">
    <location>
        <begin position="393"/>
        <end position="465"/>
    </location>
</feature>
<evidence type="ECO:0000313" key="10">
    <source>
        <dbReference type="Proteomes" id="UP000243217"/>
    </source>
</evidence>
<evidence type="ECO:0000256" key="7">
    <source>
        <dbReference type="SAM" id="Coils"/>
    </source>
</evidence>
<dbReference type="Gene3D" id="3.40.850.10">
    <property type="entry name" value="Kinesin motor domain"/>
    <property type="match status" value="1"/>
</dbReference>
<dbReference type="InterPro" id="IPR027640">
    <property type="entry name" value="Kinesin-like_fam"/>
</dbReference>
<keyword evidence="6" id="KW-0505">Motor protein</keyword>
<keyword evidence="4 6" id="KW-0067">ATP-binding</keyword>
<dbReference type="InterPro" id="IPR036961">
    <property type="entry name" value="Kinesin_motor_dom_sf"/>
</dbReference>
<keyword evidence="5 7" id="KW-0175">Coiled coil</keyword>
<keyword evidence="10" id="KW-1185">Reference proteome</keyword>
<dbReference type="Proteomes" id="UP000243217">
    <property type="component" value="Unassembled WGS sequence"/>
</dbReference>
<dbReference type="SUPFAM" id="SSF110857">
    <property type="entry name" value="Gamma-glutamyl cyclotransferase-like"/>
    <property type="match status" value="1"/>
</dbReference>
<dbReference type="InterPro" id="IPR027417">
    <property type="entry name" value="P-loop_NTPase"/>
</dbReference>
<evidence type="ECO:0000259" key="8">
    <source>
        <dbReference type="PROSITE" id="PS50067"/>
    </source>
</evidence>
<feature type="binding site" evidence="6">
    <location>
        <begin position="123"/>
        <end position="130"/>
    </location>
    <ligand>
        <name>ATP</name>
        <dbReference type="ChEBI" id="CHEBI:30616"/>
    </ligand>
</feature>
<dbReference type="AlphaFoldDB" id="A0A1V9ZCK4"/>
<comment type="caution">
    <text evidence="9">The sequence shown here is derived from an EMBL/GenBank/DDBJ whole genome shotgun (WGS) entry which is preliminary data.</text>
</comment>
<dbReference type="InterPro" id="IPR001752">
    <property type="entry name" value="Kinesin_motor_dom"/>
</dbReference>
<protein>
    <submittedName>
        <fullName evidence="9">Kinesin</fullName>
    </submittedName>
</protein>
<proteinExistence type="inferred from homology"/>
<dbReference type="CDD" id="cd06661">
    <property type="entry name" value="GGCT_like"/>
    <property type="match status" value="2"/>
</dbReference>
<gene>
    <name evidence="9" type="ORF">THRCLA_07695</name>
</gene>
<evidence type="ECO:0000256" key="4">
    <source>
        <dbReference type="ARBA" id="ARBA00022840"/>
    </source>
</evidence>
<dbReference type="PRINTS" id="PR00380">
    <property type="entry name" value="KINESINHEAVY"/>
</dbReference>
<dbReference type="GO" id="GO:0007052">
    <property type="term" value="P:mitotic spindle organization"/>
    <property type="evidence" value="ECO:0007669"/>
    <property type="project" value="TreeGrafter"/>
</dbReference>
<dbReference type="GO" id="GO:0003777">
    <property type="term" value="F:microtubule motor activity"/>
    <property type="evidence" value="ECO:0007669"/>
    <property type="project" value="InterPro"/>
</dbReference>
<dbReference type="InterPro" id="IPR036568">
    <property type="entry name" value="GGCT-like_sf"/>
</dbReference>
<dbReference type="STRING" id="74557.A0A1V9ZCK4"/>
<keyword evidence="3 6" id="KW-0547">Nucleotide-binding</keyword>
<evidence type="ECO:0000313" key="9">
    <source>
        <dbReference type="EMBL" id="OQR95641.1"/>
    </source>
</evidence>
<reference evidence="9 10" key="1">
    <citation type="journal article" date="2014" name="Genome Biol. Evol.">
        <title>The secreted proteins of Achlya hypogyna and Thraustotheca clavata identify the ancestral oomycete secretome and reveal gene acquisitions by horizontal gene transfer.</title>
        <authorList>
            <person name="Misner I."/>
            <person name="Blouin N."/>
            <person name="Leonard G."/>
            <person name="Richards T.A."/>
            <person name="Lane C.E."/>
        </authorList>
    </citation>
    <scope>NUCLEOTIDE SEQUENCE [LARGE SCALE GENOMIC DNA]</scope>
    <source>
        <strain evidence="9 10">ATCC 34112</strain>
    </source>
</reference>
<dbReference type="GO" id="GO:0051231">
    <property type="term" value="P:spindle elongation"/>
    <property type="evidence" value="ECO:0007669"/>
    <property type="project" value="TreeGrafter"/>
</dbReference>
<feature type="domain" description="Kinesin motor" evidence="8">
    <location>
        <begin position="48"/>
        <end position="372"/>
    </location>
</feature>
<evidence type="ECO:0000256" key="6">
    <source>
        <dbReference type="PROSITE-ProRule" id="PRU00283"/>
    </source>
</evidence>
<dbReference type="Pfam" id="PF00225">
    <property type="entry name" value="Kinesin"/>
    <property type="match status" value="1"/>
</dbReference>
<dbReference type="SUPFAM" id="SSF52540">
    <property type="entry name" value="P-loop containing nucleoside triphosphate hydrolases"/>
    <property type="match status" value="1"/>
</dbReference>
<dbReference type="InterPro" id="IPR013024">
    <property type="entry name" value="GGCT-like"/>
</dbReference>
<dbReference type="GO" id="GO:0008017">
    <property type="term" value="F:microtubule binding"/>
    <property type="evidence" value="ECO:0007669"/>
    <property type="project" value="InterPro"/>
</dbReference>
<dbReference type="GO" id="GO:0005737">
    <property type="term" value="C:cytoplasm"/>
    <property type="evidence" value="ECO:0007669"/>
    <property type="project" value="UniProtKB-SubCell"/>
</dbReference>
<dbReference type="PANTHER" id="PTHR47969">
    <property type="entry name" value="CHROMOSOME-ASSOCIATED KINESIN KIF4A-RELATED"/>
    <property type="match status" value="1"/>
</dbReference>
<dbReference type="Pfam" id="PF13772">
    <property type="entry name" value="AIG2_2"/>
    <property type="match status" value="1"/>
</dbReference>
<dbReference type="SMART" id="SM00129">
    <property type="entry name" value="KISc"/>
    <property type="match status" value="1"/>
</dbReference>
<dbReference type="PANTHER" id="PTHR47969:SF15">
    <property type="entry name" value="CHROMOSOME-ASSOCIATED KINESIN KIF4A-RELATED"/>
    <property type="match status" value="1"/>
</dbReference>
<comment type="similarity">
    <text evidence="6">Belongs to the TRAFAC class myosin-kinesin ATPase superfamily. Kinesin family.</text>
</comment>
<dbReference type="GO" id="GO:0005875">
    <property type="term" value="C:microtubule associated complex"/>
    <property type="evidence" value="ECO:0007669"/>
    <property type="project" value="TreeGrafter"/>
</dbReference>
<evidence type="ECO:0000256" key="5">
    <source>
        <dbReference type="ARBA" id="ARBA00023054"/>
    </source>
</evidence>
<evidence type="ECO:0000256" key="3">
    <source>
        <dbReference type="ARBA" id="ARBA00022741"/>
    </source>
</evidence>
<dbReference type="EMBL" id="JNBS01002067">
    <property type="protein sequence ID" value="OQR95641.1"/>
    <property type="molecule type" value="Genomic_DNA"/>
</dbReference>
<organism evidence="9 10">
    <name type="scientific">Thraustotheca clavata</name>
    <dbReference type="NCBI Taxonomy" id="74557"/>
    <lineage>
        <taxon>Eukaryota</taxon>
        <taxon>Sar</taxon>
        <taxon>Stramenopiles</taxon>
        <taxon>Oomycota</taxon>
        <taxon>Saprolegniomycetes</taxon>
        <taxon>Saprolegniales</taxon>
        <taxon>Achlyaceae</taxon>
        <taxon>Thraustotheca</taxon>
    </lineage>
</organism>
<comment type="subcellular location">
    <subcellularLocation>
        <location evidence="1">Cytoplasm</location>
    </subcellularLocation>
</comment>
<dbReference type="PROSITE" id="PS50067">
    <property type="entry name" value="KINESIN_MOTOR_2"/>
    <property type="match status" value="1"/>
</dbReference>
<evidence type="ECO:0000256" key="1">
    <source>
        <dbReference type="ARBA" id="ARBA00004496"/>
    </source>
</evidence>
<evidence type="ECO:0000256" key="2">
    <source>
        <dbReference type="ARBA" id="ARBA00022490"/>
    </source>
</evidence>
<dbReference type="InterPro" id="IPR019821">
    <property type="entry name" value="Kinesin_motor_CS"/>
</dbReference>
<name>A0A1V9ZCK4_9STRA</name>
<dbReference type="PROSITE" id="PS00411">
    <property type="entry name" value="KINESIN_MOTOR_1"/>
    <property type="match status" value="1"/>
</dbReference>
<dbReference type="CDD" id="cd00106">
    <property type="entry name" value="KISc"/>
    <property type="match status" value="1"/>
</dbReference>
<dbReference type="OrthoDB" id="123929at2759"/>
<accession>A0A1V9ZCK4</accession>
<keyword evidence="2" id="KW-0963">Cytoplasm</keyword>
<dbReference type="Gene3D" id="3.10.490.10">
    <property type="entry name" value="Gamma-glutamyl cyclotransferase-like"/>
    <property type="match status" value="2"/>
</dbReference>